<dbReference type="Gene3D" id="3.20.19.10">
    <property type="entry name" value="Aconitase, domain 4"/>
    <property type="match status" value="1"/>
</dbReference>
<evidence type="ECO:0000259" key="7">
    <source>
        <dbReference type="Pfam" id="PF00330"/>
    </source>
</evidence>
<comment type="function">
    <text evidence="6">Catalyzes the isomerization of citrate to isocitrate via cis-aconitate.</text>
</comment>
<dbReference type="InterPro" id="IPR001030">
    <property type="entry name" value="Acoase/IPM_deHydtase_lsu_aba"/>
</dbReference>
<dbReference type="CDD" id="cd01580">
    <property type="entry name" value="AcnA_IRP_Swivel"/>
    <property type="match status" value="1"/>
</dbReference>
<keyword evidence="4 6" id="KW-0408">Iron</keyword>
<dbReference type="PANTHER" id="PTHR11670">
    <property type="entry name" value="ACONITASE/IRON-RESPONSIVE ELEMENT FAMILY MEMBER"/>
    <property type="match status" value="1"/>
</dbReference>
<sequence>MASQDSFGAKSTLDVDGKSYEIFRLDAVTGDDVDVASLPFSLKVLLENLLRTEDGANITAADIRALAGWDAAAEPDKEIQFTPARVIMQDFTGVPCVVDLATMREAMADLGGDASKINPLAPAEMVIDHSVMADVFGSADAFEKNVEIEYERNRERYQFLRWGQGAFDDFKVVPPGTGIVHQVNIEHLARTVFTREVDGELLAYPDTCVGTDSHTTMVNGIGVVGWGVGGIEAEAAMLGQPVSMLIPRVVGFKLNGTLPEGSTATDLVLTITEMVRKHGVVGKFVEFYGPGVAALPLANRATIGNMSPEFGSTIAVFPIDEETTNYLRLTGRSEEQVALVEAYAKEQGLWLDPAAEPRFSEYLELDLSTVVPSIAGPKRPQDRIEVTKAAGNFAEDVKTYAKDVNAKVPVTLADGTSFELENGAVTIASITSCTNTSNPSVMIGAALLAKKAVEKGLTRKPWVKTTLAPGSQVVSDYYAKAGLTEYLDKLGFNLVGYGCVTCIGNSGPLIPEVSAAVNENDMAVVSVLSGNRNFEGRISPDIKMNYLASPPLVVAYSIAGNMNVDLFNDALGQDQDGNDVFLKDIWPTPAEVEETIRGAINKEMFGESYKDVFAGDERWRSLPTPAGNVFEWDEKSTYVRKAPYFEGMPAEPTPVTDISGARVLLKLGDSVTTDHISPAGAIKKDSPAGQYLTENGVQLRDFNSYGSRRGNHEVMIRGTFANIRLRNQIAPGTEGGFTRDFTQADAPVSFVYDASVNYQAAGIPLVVLAGKEYGSGSSRDWAAKGTSLLGVKVVIAESYERIHRSNLIGMGVIPLQFPAGENADSLGLTGEETFSVEGITALNEGVTPKTVKVTATKADGTVVAFDGVVRIDTPGEANYYRNGGIMQYVLRNLLKG</sequence>
<comment type="caution">
    <text evidence="9">The sequence shown here is derived from an EMBL/GenBank/DDBJ whole genome shotgun (WGS) entry which is preliminary data.</text>
</comment>
<dbReference type="InterPro" id="IPR044137">
    <property type="entry name" value="AcnA_IRP_Swivel"/>
</dbReference>
<keyword evidence="5 6" id="KW-0411">Iron-sulfur</keyword>
<comment type="catalytic activity">
    <reaction evidence="6">
        <text>citrate = D-threo-isocitrate</text>
        <dbReference type="Rhea" id="RHEA:10336"/>
        <dbReference type="ChEBI" id="CHEBI:15562"/>
        <dbReference type="ChEBI" id="CHEBI:16947"/>
        <dbReference type="EC" id="4.2.1.3"/>
    </reaction>
</comment>
<comment type="similarity">
    <text evidence="2 6">Belongs to the aconitase/IPM isomerase family.</text>
</comment>
<dbReference type="Proteomes" id="UP001596098">
    <property type="component" value="Unassembled WGS sequence"/>
</dbReference>
<dbReference type="PRINTS" id="PR00415">
    <property type="entry name" value="ACONITASE"/>
</dbReference>
<dbReference type="InterPro" id="IPR018136">
    <property type="entry name" value="Aconitase_4Fe-4S_BS"/>
</dbReference>
<keyword evidence="6 9" id="KW-0456">Lyase</keyword>
<dbReference type="PROSITE" id="PS00450">
    <property type="entry name" value="ACONITASE_1"/>
    <property type="match status" value="1"/>
</dbReference>
<comment type="cofactor">
    <cofactor evidence="1">
        <name>[4Fe-4S] cluster</name>
        <dbReference type="ChEBI" id="CHEBI:49883"/>
    </cofactor>
</comment>
<accession>A0ABW1QXR5</accession>
<gene>
    <name evidence="9" type="primary">acnA</name>
    <name evidence="9" type="ORF">ACFPWU_05820</name>
</gene>
<dbReference type="InterPro" id="IPR015931">
    <property type="entry name" value="Acnase/IPM_dHydase_lsu_aba_1/3"/>
</dbReference>
<dbReference type="NCBIfam" id="TIGR01341">
    <property type="entry name" value="aconitase_1"/>
    <property type="match status" value="1"/>
</dbReference>
<dbReference type="InterPro" id="IPR006249">
    <property type="entry name" value="Aconitase/IRP2"/>
</dbReference>
<dbReference type="InterPro" id="IPR015928">
    <property type="entry name" value="Aconitase/3IPM_dehydase_swvl"/>
</dbReference>
<proteinExistence type="inferred from homology"/>
<dbReference type="EMBL" id="JBHSQI010000003">
    <property type="protein sequence ID" value="MFC6153181.1"/>
    <property type="molecule type" value="Genomic_DNA"/>
</dbReference>
<dbReference type="GO" id="GO:0003994">
    <property type="term" value="F:aconitate hydratase activity"/>
    <property type="evidence" value="ECO:0007669"/>
    <property type="project" value="UniProtKB-EC"/>
</dbReference>
<dbReference type="SUPFAM" id="SSF53732">
    <property type="entry name" value="Aconitase iron-sulfur domain"/>
    <property type="match status" value="1"/>
</dbReference>
<dbReference type="RefSeq" id="WP_128221046.1">
    <property type="nucleotide sequence ID" value="NZ_CP034929.1"/>
</dbReference>
<dbReference type="EC" id="4.2.1.3" evidence="6"/>
<dbReference type="InterPro" id="IPR000573">
    <property type="entry name" value="AconitaseA/IPMdHydase_ssu_swvl"/>
</dbReference>
<keyword evidence="10" id="KW-1185">Reference proteome</keyword>
<dbReference type="Pfam" id="PF00330">
    <property type="entry name" value="Aconitase"/>
    <property type="match status" value="1"/>
</dbReference>
<evidence type="ECO:0000313" key="9">
    <source>
        <dbReference type="EMBL" id="MFC6153181.1"/>
    </source>
</evidence>
<evidence type="ECO:0000256" key="3">
    <source>
        <dbReference type="ARBA" id="ARBA00022723"/>
    </source>
</evidence>
<evidence type="ECO:0000256" key="1">
    <source>
        <dbReference type="ARBA" id="ARBA00001966"/>
    </source>
</evidence>
<evidence type="ECO:0000256" key="4">
    <source>
        <dbReference type="ARBA" id="ARBA00023004"/>
    </source>
</evidence>
<dbReference type="SUPFAM" id="SSF52016">
    <property type="entry name" value="LeuD/IlvD-like"/>
    <property type="match status" value="1"/>
</dbReference>
<dbReference type="NCBIfam" id="NF006757">
    <property type="entry name" value="PRK09277.1"/>
    <property type="match status" value="1"/>
</dbReference>
<evidence type="ECO:0000259" key="8">
    <source>
        <dbReference type="Pfam" id="PF00694"/>
    </source>
</evidence>
<dbReference type="Gene3D" id="6.10.190.10">
    <property type="match status" value="1"/>
</dbReference>
<dbReference type="Gene3D" id="3.30.499.10">
    <property type="entry name" value="Aconitase, domain 3"/>
    <property type="match status" value="2"/>
</dbReference>
<evidence type="ECO:0000256" key="5">
    <source>
        <dbReference type="ARBA" id="ARBA00023014"/>
    </source>
</evidence>
<keyword evidence="3" id="KW-0479">Metal-binding</keyword>
<evidence type="ECO:0000256" key="6">
    <source>
        <dbReference type="RuleBase" id="RU361275"/>
    </source>
</evidence>
<organism evidence="9 10">
    <name type="scientific">Nocardioides yefusunii</name>
    <dbReference type="NCBI Taxonomy" id="2500546"/>
    <lineage>
        <taxon>Bacteria</taxon>
        <taxon>Bacillati</taxon>
        <taxon>Actinomycetota</taxon>
        <taxon>Actinomycetes</taxon>
        <taxon>Propionibacteriales</taxon>
        <taxon>Nocardioidaceae</taxon>
        <taxon>Nocardioides</taxon>
    </lineage>
</organism>
<feature type="domain" description="Aconitase/3-isopropylmalate dehydratase large subunit alpha/beta/alpha" evidence="7">
    <location>
        <begin position="69"/>
        <end position="560"/>
    </location>
</feature>
<name>A0ABW1QXR5_9ACTN</name>
<dbReference type="CDD" id="cd01586">
    <property type="entry name" value="AcnA_IRP"/>
    <property type="match status" value="1"/>
</dbReference>
<feature type="domain" description="Aconitase A/isopropylmalate dehydratase small subunit swivel" evidence="8">
    <location>
        <begin position="690"/>
        <end position="819"/>
    </location>
</feature>
<reference evidence="10" key="1">
    <citation type="journal article" date="2019" name="Int. J. Syst. Evol. Microbiol.">
        <title>The Global Catalogue of Microorganisms (GCM) 10K type strain sequencing project: providing services to taxonomists for standard genome sequencing and annotation.</title>
        <authorList>
            <consortium name="The Broad Institute Genomics Platform"/>
            <consortium name="The Broad Institute Genome Sequencing Center for Infectious Disease"/>
            <person name="Wu L."/>
            <person name="Ma J."/>
        </authorList>
    </citation>
    <scope>NUCLEOTIDE SEQUENCE [LARGE SCALE GENOMIC DNA]</scope>
    <source>
        <strain evidence="10">DFY28</strain>
    </source>
</reference>
<keyword evidence="6" id="KW-0004">4Fe-4S</keyword>
<dbReference type="NCBIfam" id="NF009520">
    <property type="entry name" value="PRK12881.1"/>
    <property type="match status" value="1"/>
</dbReference>
<evidence type="ECO:0000313" key="10">
    <source>
        <dbReference type="Proteomes" id="UP001596098"/>
    </source>
</evidence>
<evidence type="ECO:0000256" key="2">
    <source>
        <dbReference type="ARBA" id="ARBA00007185"/>
    </source>
</evidence>
<dbReference type="Pfam" id="PF00694">
    <property type="entry name" value="Aconitase_C"/>
    <property type="match status" value="1"/>
</dbReference>
<dbReference type="InterPro" id="IPR036008">
    <property type="entry name" value="Aconitase_4Fe-4S_dom"/>
</dbReference>
<protein>
    <recommendedName>
        <fullName evidence="6">Aconitate hydratase</fullName>
        <shortName evidence="6">Aconitase</shortName>
        <ecNumber evidence="6">4.2.1.3</ecNumber>
    </recommendedName>
</protein>